<reference evidence="1 2" key="1">
    <citation type="submission" date="2017-01" db="EMBL/GenBank/DDBJ databases">
        <authorList>
            <person name="Mah S.A."/>
            <person name="Swanson W.J."/>
            <person name="Moy G.W."/>
            <person name="Vacquier V.D."/>
        </authorList>
    </citation>
    <scope>NUCLEOTIDE SEQUENCE [LARGE SCALE GENOMIC DNA]</scope>
    <source>
        <strain evidence="1 2">DSM 11589</strain>
    </source>
</reference>
<organism evidence="1 2">
    <name type="scientific">Insolitispirillum peregrinum</name>
    <dbReference type="NCBI Taxonomy" id="80876"/>
    <lineage>
        <taxon>Bacteria</taxon>
        <taxon>Pseudomonadati</taxon>
        <taxon>Pseudomonadota</taxon>
        <taxon>Alphaproteobacteria</taxon>
        <taxon>Rhodospirillales</taxon>
        <taxon>Novispirillaceae</taxon>
        <taxon>Insolitispirillum</taxon>
    </lineage>
</organism>
<dbReference type="RefSeq" id="WP_175617109.1">
    <property type="nucleotide sequence ID" value="NZ_FTOA01000006.1"/>
</dbReference>
<protein>
    <submittedName>
        <fullName evidence="1">Uncharacterized protein</fullName>
    </submittedName>
</protein>
<dbReference type="AlphaFoldDB" id="A0A1N7PDP2"/>
<name>A0A1N7PDP2_9PROT</name>
<evidence type="ECO:0000313" key="1">
    <source>
        <dbReference type="EMBL" id="SIT08656.1"/>
    </source>
</evidence>
<keyword evidence="2" id="KW-1185">Reference proteome</keyword>
<dbReference type="EMBL" id="FTOA01000006">
    <property type="protein sequence ID" value="SIT08656.1"/>
    <property type="molecule type" value="Genomic_DNA"/>
</dbReference>
<gene>
    <name evidence="1" type="ORF">SAMN05421779_106244</name>
</gene>
<dbReference type="Proteomes" id="UP000185678">
    <property type="component" value="Unassembled WGS sequence"/>
</dbReference>
<proteinExistence type="predicted"/>
<evidence type="ECO:0000313" key="2">
    <source>
        <dbReference type="Proteomes" id="UP000185678"/>
    </source>
</evidence>
<sequence>MYDVKVSISRANDAFLWLKANGIDYNHSRFNAGDDYGTIYFDDRGDAIHFRLAWG</sequence>
<accession>A0A1N7PDP2</accession>